<dbReference type="EMBL" id="JHEG02000059">
    <property type="protein sequence ID" value="KIE06821.1"/>
    <property type="molecule type" value="Genomic_DNA"/>
</dbReference>
<dbReference type="EMBL" id="JHEG04000001">
    <property type="protein sequence ID" value="KAF3889809.1"/>
    <property type="molecule type" value="Genomic_DNA"/>
</dbReference>
<feature type="transmembrane region" description="Helical" evidence="12">
    <location>
        <begin position="753"/>
        <end position="775"/>
    </location>
</feature>
<gene>
    <name evidence="15" type="ORF">DA73_0236735</name>
    <name evidence="14" type="ORF">DA73_0400033335</name>
</gene>
<dbReference type="InterPro" id="IPR059000">
    <property type="entry name" value="ATPase_P-type_domA"/>
</dbReference>
<dbReference type="InterPro" id="IPR036163">
    <property type="entry name" value="HMA_dom_sf"/>
</dbReference>
<dbReference type="Gene3D" id="3.30.70.100">
    <property type="match status" value="1"/>
</dbReference>
<dbReference type="PANTHER" id="PTHR43520:SF8">
    <property type="entry name" value="P-TYPE CU(+) TRANSPORTER"/>
    <property type="match status" value="1"/>
</dbReference>
<dbReference type="PROSITE" id="PS50846">
    <property type="entry name" value="HMA_2"/>
    <property type="match status" value="1"/>
</dbReference>
<dbReference type="Pfam" id="PF00122">
    <property type="entry name" value="E1-E2_ATPase"/>
    <property type="match status" value="1"/>
</dbReference>
<dbReference type="STRING" id="1479485.DA73_0236735"/>
<dbReference type="PRINTS" id="PR00119">
    <property type="entry name" value="CATATPASE"/>
</dbReference>
<dbReference type="SFLD" id="SFLDS00003">
    <property type="entry name" value="Haloacid_Dehalogenase"/>
    <property type="match status" value="1"/>
</dbReference>
<keyword evidence="12" id="KW-1003">Cell membrane</keyword>
<evidence type="ECO:0000256" key="10">
    <source>
        <dbReference type="ARBA" id="ARBA00056348"/>
    </source>
</evidence>
<dbReference type="InterPro" id="IPR006121">
    <property type="entry name" value="HMA_dom"/>
</dbReference>
<dbReference type="Gene3D" id="3.40.50.1000">
    <property type="entry name" value="HAD superfamily/HAD-like"/>
    <property type="match status" value="1"/>
</dbReference>
<dbReference type="Pfam" id="PF00702">
    <property type="entry name" value="Hydrolase"/>
    <property type="match status" value="1"/>
</dbReference>
<dbReference type="GO" id="GO:0005507">
    <property type="term" value="F:copper ion binding"/>
    <property type="evidence" value="ECO:0007669"/>
    <property type="project" value="TreeGrafter"/>
</dbReference>
<keyword evidence="9 12" id="KW-0472">Membrane</keyword>
<dbReference type="FunFam" id="3.30.70.100:FF:000005">
    <property type="entry name" value="Copper-exporting P-type ATPase A"/>
    <property type="match status" value="1"/>
</dbReference>
<evidence type="ECO:0000313" key="14">
    <source>
        <dbReference type="EMBL" id="KAF3889809.1"/>
    </source>
</evidence>
<dbReference type="InterPro" id="IPR023214">
    <property type="entry name" value="HAD_sf"/>
</dbReference>
<dbReference type="NCBIfam" id="TIGR01494">
    <property type="entry name" value="ATPase_P-type"/>
    <property type="match status" value="3"/>
</dbReference>
<reference evidence="15" key="1">
    <citation type="journal article" date="2015" name="Genome Announc.">
        <title>Draft Genome Sequence of Tolypothrix boutellei Strain VB521301.</title>
        <authorList>
            <person name="Chandrababunaidu M.M."/>
            <person name="Singh D."/>
            <person name="Sen D."/>
            <person name="Bhan S."/>
            <person name="Das S."/>
            <person name="Gupta A."/>
            <person name="Adhikary S.P."/>
            <person name="Tripathy S."/>
        </authorList>
    </citation>
    <scope>NUCLEOTIDE SEQUENCE</scope>
    <source>
        <strain evidence="15">VB521301</strain>
    </source>
</reference>
<name>A0A0C1N306_9CYAN</name>
<dbReference type="RefSeq" id="WP_038073329.1">
    <property type="nucleotide sequence ID" value="NZ_JHEG04000001.1"/>
</dbReference>
<feature type="transmembrane region" description="Helical" evidence="12">
    <location>
        <begin position="378"/>
        <end position="398"/>
    </location>
</feature>
<proteinExistence type="inferred from homology"/>
<keyword evidence="3 12" id="KW-0812">Transmembrane</keyword>
<feature type="transmembrane region" description="Helical" evidence="12">
    <location>
        <begin position="350"/>
        <end position="372"/>
    </location>
</feature>
<dbReference type="SUPFAM" id="SSF81653">
    <property type="entry name" value="Calcium ATPase, transduction domain A"/>
    <property type="match status" value="1"/>
</dbReference>
<dbReference type="SFLD" id="SFLDF00027">
    <property type="entry name" value="p-type_atpase"/>
    <property type="match status" value="1"/>
</dbReference>
<feature type="transmembrane region" description="Helical" evidence="12">
    <location>
        <begin position="131"/>
        <end position="150"/>
    </location>
</feature>
<evidence type="ECO:0000259" key="13">
    <source>
        <dbReference type="PROSITE" id="PS50846"/>
    </source>
</evidence>
<dbReference type="PROSITE" id="PS00154">
    <property type="entry name" value="ATPASE_E1_E2"/>
    <property type="match status" value="1"/>
</dbReference>
<dbReference type="InterPro" id="IPR023298">
    <property type="entry name" value="ATPase_P-typ_TM_dom_sf"/>
</dbReference>
<dbReference type="GO" id="GO:0005524">
    <property type="term" value="F:ATP binding"/>
    <property type="evidence" value="ECO:0007669"/>
    <property type="project" value="UniProtKB-UniRule"/>
</dbReference>
<protein>
    <recommendedName>
        <fullName evidence="11">Probable copper-transporting ATPase PacS</fullName>
    </recommendedName>
</protein>
<feature type="transmembrane region" description="Helical" evidence="12">
    <location>
        <begin position="728"/>
        <end position="747"/>
    </location>
</feature>
<dbReference type="PANTHER" id="PTHR43520">
    <property type="entry name" value="ATP7, ISOFORM B"/>
    <property type="match status" value="1"/>
</dbReference>
<dbReference type="NCBIfam" id="TIGR01525">
    <property type="entry name" value="ATPase-IB_hvy"/>
    <property type="match status" value="1"/>
</dbReference>
<dbReference type="GO" id="GO:0055070">
    <property type="term" value="P:copper ion homeostasis"/>
    <property type="evidence" value="ECO:0007669"/>
    <property type="project" value="TreeGrafter"/>
</dbReference>
<accession>A0A0C1N306</accession>
<comment type="function">
    <text evidence="10">May play a role in the osmotic adaptation.</text>
</comment>
<dbReference type="Gene3D" id="2.70.150.10">
    <property type="entry name" value="Calcium-transporting ATPase, cytoplasmic transduction domain A"/>
    <property type="match status" value="1"/>
</dbReference>
<dbReference type="GO" id="GO:0005886">
    <property type="term" value="C:plasma membrane"/>
    <property type="evidence" value="ECO:0007669"/>
    <property type="project" value="UniProtKB-SubCell"/>
</dbReference>
<feature type="transmembrane region" description="Helical" evidence="12">
    <location>
        <begin position="198"/>
        <end position="216"/>
    </location>
</feature>
<evidence type="ECO:0000256" key="1">
    <source>
        <dbReference type="ARBA" id="ARBA00004651"/>
    </source>
</evidence>
<dbReference type="FunFam" id="2.70.150.10:FF:000002">
    <property type="entry name" value="Copper-transporting ATPase 1, putative"/>
    <property type="match status" value="1"/>
</dbReference>
<dbReference type="Pfam" id="PF00403">
    <property type="entry name" value="HMA"/>
    <property type="match status" value="1"/>
</dbReference>
<dbReference type="InterPro" id="IPR044492">
    <property type="entry name" value="P_typ_ATPase_HD_dom"/>
</dbReference>
<dbReference type="InterPro" id="IPR001757">
    <property type="entry name" value="P_typ_ATPase"/>
</dbReference>
<evidence type="ECO:0000256" key="11">
    <source>
        <dbReference type="ARBA" id="ARBA00072218"/>
    </source>
</evidence>
<sequence length="786" mass="84883">METLTLKLSGMSCAACAQSVEAAIRSVPGVLQCNVNFAAEIATVRYEKLRTNLEKIQAAIDAAGYSSYSQSDEVINTVEEDAKSAAYLAKSRNLTRKLIFASIHSIQIFLGSLPHMMGLHLSFIPTVLSNPWVQLLLATPVQFWCGAFFYRNAWKAFKGRRATMDTLVVLGTSAAYFYSLFVTLFPDLFISNGLMTDVYYEAATVVITLILLGRLLEHHAKSKTYESIRKLMGLQPKTACIIRDNVEINIPIQEVAVGDVILVRPGEKIPVDGEVIDGISSVDEAMITGESMPVKKQPQDEVIGATINKTSVLIFQATRVGRDTVLSQIVKLVQEAQASKAPIQRLADRVTGWFVPAVIAIASITFLVWFSIVGNLTLSLITAIGVLIIACPCALGLATPTSVMVGTGIGAEHGILIKGAESLELAHKIQTIVLDKTGTLTEGKPTVTDFFTAKGTQDQNELKLLQMVAAVEQDSEHPLAEAIIKYAKSQGIDTVKIQSLRARNFQAYPGMGIQGGVSGCLVQIGTQRWLEEQGINTYRFHKQKIILEAAGKTLVWIAVDGSIQGLVGISDALKPSSKEVVRVLQKMGLDVIMLTGDNRASAIAIALQLGIKRVFAEVRPDQKAQVIQSLKSERNGRQGEREKGGRVDLQLFPPSLTTPFPQSIVAMVGDGINDAPALAQADVGIAIGTGTDVAIAASDITLISGDLEGIITAIQLSRATIRNIRQNLLFAFIYNLAGIPIATGVLFPFTGWLLNPIIAGAAMAFSSFSVITNALRLRTFQPKIYF</sequence>
<evidence type="ECO:0000256" key="6">
    <source>
        <dbReference type="ARBA" id="ARBA00022840"/>
    </source>
</evidence>
<dbReference type="PROSITE" id="PS01047">
    <property type="entry name" value="HMA_1"/>
    <property type="match status" value="1"/>
</dbReference>
<keyword evidence="4 12" id="KW-0479">Metal-binding</keyword>
<dbReference type="GO" id="GO:0016887">
    <property type="term" value="F:ATP hydrolysis activity"/>
    <property type="evidence" value="ECO:0007669"/>
    <property type="project" value="InterPro"/>
</dbReference>
<feature type="domain" description="HMA" evidence="13">
    <location>
        <begin position="2"/>
        <end position="68"/>
    </location>
</feature>
<keyword evidence="6 12" id="KW-0067">ATP-binding</keyword>
<comment type="caution">
    <text evidence="15">The sequence shown here is derived from an EMBL/GenBank/DDBJ whole genome shotgun (WGS) entry which is preliminary data.</text>
</comment>
<feature type="transmembrane region" description="Helical" evidence="12">
    <location>
        <begin position="162"/>
        <end position="186"/>
    </location>
</feature>
<dbReference type="InterPro" id="IPR018303">
    <property type="entry name" value="ATPase_P-typ_P_site"/>
</dbReference>
<reference evidence="14" key="2">
    <citation type="submission" date="2019-11" db="EMBL/GenBank/DDBJ databases">
        <title>Improved Assembly of Tolypothrix boutellei genome.</title>
        <authorList>
            <person name="Sarangi A.N."/>
            <person name="Mukherjee M."/>
            <person name="Ghosh S."/>
            <person name="Singh D."/>
            <person name="Das A."/>
            <person name="Kant S."/>
            <person name="Prusty A."/>
            <person name="Tripathy S."/>
        </authorList>
    </citation>
    <scope>NUCLEOTIDE SEQUENCE</scope>
    <source>
        <strain evidence="14">VB521301</strain>
    </source>
</reference>
<dbReference type="SFLD" id="SFLDG00002">
    <property type="entry name" value="C1.7:_P-type_atpase_like"/>
    <property type="match status" value="1"/>
</dbReference>
<dbReference type="SUPFAM" id="SSF55008">
    <property type="entry name" value="HMA, heavy metal-associated domain"/>
    <property type="match status" value="1"/>
</dbReference>
<dbReference type="InterPro" id="IPR008250">
    <property type="entry name" value="ATPase_P-typ_transduc_dom_A_sf"/>
</dbReference>
<keyword evidence="5 12" id="KW-0547">Nucleotide-binding</keyword>
<evidence type="ECO:0000256" key="12">
    <source>
        <dbReference type="RuleBase" id="RU362081"/>
    </source>
</evidence>
<keyword evidence="8 12" id="KW-1133">Transmembrane helix</keyword>
<dbReference type="NCBIfam" id="TIGR01511">
    <property type="entry name" value="ATPase-IB1_Cu"/>
    <property type="match status" value="1"/>
</dbReference>
<dbReference type="InterPro" id="IPR017969">
    <property type="entry name" value="Heavy-metal-associated_CS"/>
</dbReference>
<dbReference type="OrthoDB" id="438550at2"/>
<evidence type="ECO:0000313" key="15">
    <source>
        <dbReference type="EMBL" id="KIE06821.1"/>
    </source>
</evidence>
<dbReference type="CDD" id="cd00371">
    <property type="entry name" value="HMA"/>
    <property type="match status" value="1"/>
</dbReference>
<evidence type="ECO:0000256" key="7">
    <source>
        <dbReference type="ARBA" id="ARBA00022967"/>
    </source>
</evidence>
<keyword evidence="16" id="KW-1185">Reference proteome</keyword>
<evidence type="ECO:0000256" key="4">
    <source>
        <dbReference type="ARBA" id="ARBA00022723"/>
    </source>
</evidence>
<dbReference type="CDD" id="cd02094">
    <property type="entry name" value="P-type_ATPase_Cu-like"/>
    <property type="match status" value="1"/>
</dbReference>
<dbReference type="InterPro" id="IPR027256">
    <property type="entry name" value="P-typ_ATPase_IB"/>
</dbReference>
<evidence type="ECO:0000256" key="3">
    <source>
        <dbReference type="ARBA" id="ARBA00022692"/>
    </source>
</evidence>
<evidence type="ECO:0000256" key="2">
    <source>
        <dbReference type="ARBA" id="ARBA00006024"/>
    </source>
</evidence>
<dbReference type="InterPro" id="IPR023299">
    <property type="entry name" value="ATPase_P-typ_cyto_dom_N"/>
</dbReference>
<evidence type="ECO:0000313" key="16">
    <source>
        <dbReference type="Proteomes" id="UP000029738"/>
    </source>
</evidence>
<dbReference type="Proteomes" id="UP000029738">
    <property type="component" value="Unassembled WGS sequence"/>
</dbReference>
<dbReference type="SUPFAM" id="SSF81665">
    <property type="entry name" value="Calcium ATPase, transmembrane domain M"/>
    <property type="match status" value="1"/>
</dbReference>
<dbReference type="Gene3D" id="3.40.1110.10">
    <property type="entry name" value="Calcium-transporting ATPase, cytoplasmic domain N"/>
    <property type="match status" value="1"/>
</dbReference>
<dbReference type="SUPFAM" id="SSF56784">
    <property type="entry name" value="HAD-like"/>
    <property type="match status" value="1"/>
</dbReference>
<evidence type="ECO:0000256" key="8">
    <source>
        <dbReference type="ARBA" id="ARBA00022989"/>
    </source>
</evidence>
<organism evidence="15">
    <name type="scientific">Tolypothrix bouteillei VB521301</name>
    <dbReference type="NCBI Taxonomy" id="1479485"/>
    <lineage>
        <taxon>Bacteria</taxon>
        <taxon>Bacillati</taxon>
        <taxon>Cyanobacteriota</taxon>
        <taxon>Cyanophyceae</taxon>
        <taxon>Nostocales</taxon>
        <taxon>Tolypothrichaceae</taxon>
        <taxon>Tolypothrix</taxon>
    </lineage>
</organism>
<dbReference type="AlphaFoldDB" id="A0A0C1N306"/>
<evidence type="ECO:0000256" key="5">
    <source>
        <dbReference type="ARBA" id="ARBA00022741"/>
    </source>
</evidence>
<dbReference type="InterPro" id="IPR036412">
    <property type="entry name" value="HAD-like_sf"/>
</dbReference>
<feature type="transmembrane region" description="Helical" evidence="12">
    <location>
        <begin position="98"/>
        <end position="119"/>
    </location>
</feature>
<evidence type="ECO:0000256" key="9">
    <source>
        <dbReference type="ARBA" id="ARBA00023136"/>
    </source>
</evidence>
<comment type="similarity">
    <text evidence="2 12">Belongs to the cation transport ATPase (P-type) (TC 3.A.3) family. Type IB subfamily.</text>
</comment>
<dbReference type="PRINTS" id="PR00943">
    <property type="entry name" value="CUATPASE"/>
</dbReference>
<keyword evidence="7" id="KW-1278">Translocase</keyword>
<comment type="subcellular location">
    <subcellularLocation>
        <location evidence="1">Cell membrane</location>
        <topology evidence="1">Multi-pass membrane protein</topology>
    </subcellularLocation>
</comment>
<dbReference type="GO" id="GO:0043682">
    <property type="term" value="F:P-type divalent copper transporter activity"/>
    <property type="evidence" value="ECO:0007669"/>
    <property type="project" value="TreeGrafter"/>
</dbReference>